<evidence type="ECO:0000256" key="18">
    <source>
        <dbReference type="SAM" id="Phobius"/>
    </source>
</evidence>
<dbReference type="InterPro" id="IPR008333">
    <property type="entry name" value="Cbr1-like_FAD-bd_dom"/>
</dbReference>
<feature type="transmembrane region" description="Helical" evidence="18">
    <location>
        <begin position="12"/>
        <end position="35"/>
    </location>
</feature>
<evidence type="ECO:0000256" key="3">
    <source>
        <dbReference type="ARBA" id="ARBA00005156"/>
    </source>
</evidence>
<evidence type="ECO:0000256" key="8">
    <source>
        <dbReference type="ARBA" id="ARBA00022827"/>
    </source>
</evidence>
<comment type="cofactor">
    <cofactor evidence="1 16 17">
        <name>FAD</name>
        <dbReference type="ChEBI" id="CHEBI:57692"/>
    </cofactor>
</comment>
<feature type="binding site" evidence="16">
    <location>
        <position position="129"/>
    </location>
    <ligand>
        <name>FAD</name>
        <dbReference type="ChEBI" id="CHEBI:57692"/>
    </ligand>
</feature>
<feature type="binding site" evidence="16">
    <location>
        <position position="120"/>
    </location>
    <ligand>
        <name>FAD</name>
        <dbReference type="ChEBI" id="CHEBI:57692"/>
    </ligand>
</feature>
<proteinExistence type="inferred from homology"/>
<dbReference type="InterPro" id="IPR039261">
    <property type="entry name" value="FNR_nucleotide-bd"/>
</dbReference>
<dbReference type="Gene3D" id="2.40.30.10">
    <property type="entry name" value="Translation factors"/>
    <property type="match status" value="1"/>
</dbReference>
<evidence type="ECO:0000256" key="10">
    <source>
        <dbReference type="ARBA" id="ARBA00023002"/>
    </source>
</evidence>
<organism evidence="20 21">
    <name type="scientific">Synchytrium microbalum</name>
    <dbReference type="NCBI Taxonomy" id="1806994"/>
    <lineage>
        <taxon>Eukaryota</taxon>
        <taxon>Fungi</taxon>
        <taxon>Fungi incertae sedis</taxon>
        <taxon>Chytridiomycota</taxon>
        <taxon>Chytridiomycota incertae sedis</taxon>
        <taxon>Chytridiomycetes</taxon>
        <taxon>Synchytriales</taxon>
        <taxon>Synchytriaceae</taxon>
        <taxon>Synchytrium</taxon>
    </lineage>
</organism>
<evidence type="ECO:0000259" key="19">
    <source>
        <dbReference type="PROSITE" id="PS51384"/>
    </source>
</evidence>
<keyword evidence="8 16" id="KW-0274">FAD</keyword>
<dbReference type="GO" id="GO:0090524">
    <property type="term" value="F:cytochrome-b5 reductase activity, acting on NADH"/>
    <property type="evidence" value="ECO:0007669"/>
    <property type="project" value="UniProtKB-EC"/>
</dbReference>
<dbReference type="EMBL" id="QEAO01000021">
    <property type="protein sequence ID" value="TPX33383.1"/>
    <property type="molecule type" value="Genomic_DNA"/>
</dbReference>
<keyword evidence="11 17" id="KW-0520">NAD</keyword>
<dbReference type="InterPro" id="IPR017927">
    <property type="entry name" value="FAD-bd_FR_type"/>
</dbReference>
<dbReference type="PROSITE" id="PS51384">
    <property type="entry name" value="FAD_FR"/>
    <property type="match status" value="1"/>
</dbReference>
<dbReference type="Gene3D" id="3.40.50.80">
    <property type="entry name" value="Nucleotide-binding domain of ferredoxin-NADP reductase (FNR) module"/>
    <property type="match status" value="1"/>
</dbReference>
<evidence type="ECO:0000256" key="5">
    <source>
        <dbReference type="ARBA" id="ARBA00022630"/>
    </source>
</evidence>
<comment type="similarity">
    <text evidence="4 17">Belongs to the flavoprotein pyridine nucleotide cytochrome reductase family.</text>
</comment>
<reference evidence="20 21" key="1">
    <citation type="journal article" date="2019" name="Sci. Rep.">
        <title>Comparative genomics of chytrid fungi reveal insights into the obligate biotrophic and pathogenic lifestyle of Synchytrium endobioticum.</title>
        <authorList>
            <person name="van de Vossenberg B.T.L.H."/>
            <person name="Warris S."/>
            <person name="Nguyen H.D.T."/>
            <person name="van Gent-Pelzer M.P.E."/>
            <person name="Joly D.L."/>
            <person name="van de Geest H.C."/>
            <person name="Bonants P.J.M."/>
            <person name="Smith D.S."/>
            <person name="Levesque C.A."/>
            <person name="van der Lee T.A.J."/>
        </authorList>
    </citation>
    <scope>NUCLEOTIDE SEQUENCE [LARGE SCALE GENOMIC DNA]</scope>
    <source>
        <strain evidence="20 21">JEL517</strain>
    </source>
</reference>
<evidence type="ECO:0000256" key="11">
    <source>
        <dbReference type="ARBA" id="ARBA00023027"/>
    </source>
</evidence>
<evidence type="ECO:0000256" key="4">
    <source>
        <dbReference type="ARBA" id="ARBA00006105"/>
    </source>
</evidence>
<dbReference type="FunFam" id="2.40.30.10:FF:000032">
    <property type="entry name" value="NADH-cytochrome b5 reductase"/>
    <property type="match status" value="1"/>
</dbReference>
<dbReference type="InterPro" id="IPR017938">
    <property type="entry name" value="Riboflavin_synthase-like_b-brl"/>
</dbReference>
<feature type="binding site" evidence="16">
    <location>
        <position position="105"/>
    </location>
    <ligand>
        <name>FAD</name>
        <dbReference type="ChEBI" id="CHEBI:57692"/>
    </ligand>
</feature>
<dbReference type="GO" id="GO:0005741">
    <property type="term" value="C:mitochondrial outer membrane"/>
    <property type="evidence" value="ECO:0007669"/>
    <property type="project" value="UniProtKB-SubCell"/>
</dbReference>
<dbReference type="Pfam" id="PF00970">
    <property type="entry name" value="FAD_binding_6"/>
    <property type="match status" value="1"/>
</dbReference>
<dbReference type="SUPFAM" id="SSF52343">
    <property type="entry name" value="Ferredoxin reductase-like, C-terminal NADP-linked domain"/>
    <property type="match status" value="1"/>
</dbReference>
<dbReference type="SUPFAM" id="SSF63380">
    <property type="entry name" value="Riboflavin synthase domain-like"/>
    <property type="match status" value="1"/>
</dbReference>
<dbReference type="InterPro" id="IPR001709">
    <property type="entry name" value="Flavoprot_Pyr_Nucl_cyt_Rdtase"/>
</dbReference>
<accession>A0A507C777</accession>
<dbReference type="EC" id="1.6.2.2" evidence="17"/>
<comment type="subcellular location">
    <subcellularLocation>
        <location evidence="2">Mitochondrion outer membrane</location>
    </subcellularLocation>
</comment>
<dbReference type="CDD" id="cd06183">
    <property type="entry name" value="cyt_b5_reduct_like"/>
    <property type="match status" value="1"/>
</dbReference>
<evidence type="ECO:0000256" key="9">
    <source>
        <dbReference type="ARBA" id="ARBA00022989"/>
    </source>
</evidence>
<keyword evidence="7" id="KW-1000">Mitochondrion outer membrane</keyword>
<keyword evidence="9 18" id="KW-1133">Transmembrane helix</keyword>
<sequence length="294" mass="32401">MDVRLGVVAPTGVFVVGLVTTYALNSMVPLALSLAMANPAEIGREPALSKTDWKYFSLISKIPVSPNTAIYRFKLPHPEDVLGLPIGQHISVGVEVEGREVSRSYTPISSDDDKGYFDLLIKSYPTGNVSRVIGNMKIGEQIKVKGPKGNFNYKGPNFVRSFGMIAGGTGITPMLQIIKSILKNPSDFTEVSLLYANVNEDDILLREELDQLAALHPRFTVYYILNNAPTSWTGGVGFITKDMIQNRCPAPSSDIKILICGPPPMIKVMQQYTDELGYEKARVISQLHDMVFKF</sequence>
<feature type="binding site" evidence="16">
    <location>
        <position position="122"/>
    </location>
    <ligand>
        <name>FAD</name>
        <dbReference type="ChEBI" id="CHEBI:57692"/>
    </ligand>
</feature>
<name>A0A507C777_9FUNG</name>
<comment type="pathway">
    <text evidence="3">Protein modification; peptidyl-diphthamide biosynthesis.</text>
</comment>
<feature type="binding site" evidence="16">
    <location>
        <position position="103"/>
    </location>
    <ligand>
        <name>FAD</name>
        <dbReference type="ChEBI" id="CHEBI:57692"/>
    </ligand>
</feature>
<dbReference type="InterPro" id="IPR001433">
    <property type="entry name" value="OxRdtase_FAD/NAD-bd"/>
</dbReference>
<dbReference type="Pfam" id="PF00175">
    <property type="entry name" value="NAD_binding_1"/>
    <property type="match status" value="1"/>
</dbReference>
<gene>
    <name evidence="20" type="ORF">SmJEL517_g03766</name>
</gene>
<comment type="caution">
    <text evidence="20">The sequence shown here is derived from an EMBL/GenBank/DDBJ whole genome shotgun (WGS) entry which is preliminary data.</text>
</comment>
<dbReference type="PANTHER" id="PTHR19370:SF184">
    <property type="entry name" value="NADH-CYTOCHROME B5 REDUCTASE-LIKE"/>
    <property type="match status" value="1"/>
</dbReference>
<feature type="domain" description="FAD-binding FR-type" evidence="19">
    <location>
        <begin position="51"/>
        <end position="154"/>
    </location>
</feature>
<evidence type="ECO:0000313" key="20">
    <source>
        <dbReference type="EMBL" id="TPX33383.1"/>
    </source>
</evidence>
<feature type="binding site" evidence="16">
    <location>
        <position position="130"/>
    </location>
    <ligand>
        <name>FAD</name>
        <dbReference type="ChEBI" id="CHEBI:57692"/>
    </ligand>
</feature>
<feature type="binding site" evidence="16">
    <location>
        <position position="172"/>
    </location>
    <ligand>
        <name>FAD</name>
        <dbReference type="ChEBI" id="CHEBI:57692"/>
    </ligand>
</feature>
<dbReference type="OrthoDB" id="432685at2759"/>
<keyword evidence="10 17" id="KW-0560">Oxidoreductase</keyword>
<evidence type="ECO:0000256" key="13">
    <source>
        <dbReference type="ARBA" id="ARBA00023136"/>
    </source>
</evidence>
<keyword evidence="5 16" id="KW-0285">Flavoprotein</keyword>
<dbReference type="STRING" id="1806994.A0A507C777"/>
<keyword evidence="12" id="KW-0496">Mitochondrion</keyword>
<dbReference type="FunFam" id="3.40.50.80:FF:000019">
    <property type="entry name" value="NADH-cytochrome b5 reductase"/>
    <property type="match status" value="1"/>
</dbReference>
<evidence type="ECO:0000256" key="7">
    <source>
        <dbReference type="ARBA" id="ARBA00022787"/>
    </source>
</evidence>
<dbReference type="PANTHER" id="PTHR19370">
    <property type="entry name" value="NADH-CYTOCHROME B5 REDUCTASE"/>
    <property type="match status" value="1"/>
</dbReference>
<protein>
    <recommendedName>
        <fullName evidence="17">NADH-cytochrome b5 reductase</fullName>
        <ecNumber evidence="17">1.6.2.2</ecNumber>
    </recommendedName>
</protein>
<dbReference type="AlphaFoldDB" id="A0A507C777"/>
<keyword evidence="21" id="KW-1185">Reference proteome</keyword>
<evidence type="ECO:0000313" key="21">
    <source>
        <dbReference type="Proteomes" id="UP000319731"/>
    </source>
</evidence>
<evidence type="ECO:0000256" key="1">
    <source>
        <dbReference type="ARBA" id="ARBA00001974"/>
    </source>
</evidence>
<dbReference type="PRINTS" id="PR00371">
    <property type="entry name" value="FPNCR"/>
</dbReference>
<dbReference type="PRINTS" id="PR00406">
    <property type="entry name" value="CYTB5RDTASE"/>
</dbReference>
<dbReference type="InterPro" id="IPR001834">
    <property type="entry name" value="CBR-like"/>
</dbReference>
<keyword evidence="13 18" id="KW-0472">Membrane</keyword>
<evidence type="ECO:0000256" key="17">
    <source>
        <dbReference type="RuleBase" id="RU361226"/>
    </source>
</evidence>
<comment type="catalytic activity">
    <reaction evidence="14 17">
        <text>2 Fe(III)-[cytochrome b5] + NADH = 2 Fe(II)-[cytochrome b5] + NAD(+) + H(+)</text>
        <dbReference type="Rhea" id="RHEA:46680"/>
        <dbReference type="Rhea" id="RHEA-COMP:10438"/>
        <dbReference type="Rhea" id="RHEA-COMP:10439"/>
        <dbReference type="ChEBI" id="CHEBI:15378"/>
        <dbReference type="ChEBI" id="CHEBI:29033"/>
        <dbReference type="ChEBI" id="CHEBI:29034"/>
        <dbReference type="ChEBI" id="CHEBI:57540"/>
        <dbReference type="ChEBI" id="CHEBI:57945"/>
        <dbReference type="EC" id="1.6.2.2"/>
    </reaction>
</comment>
<dbReference type="Proteomes" id="UP000319731">
    <property type="component" value="Unassembled WGS sequence"/>
</dbReference>
<evidence type="ECO:0000256" key="15">
    <source>
        <dbReference type="ARBA" id="ARBA00049138"/>
    </source>
</evidence>
<evidence type="ECO:0000256" key="12">
    <source>
        <dbReference type="ARBA" id="ARBA00023128"/>
    </source>
</evidence>
<evidence type="ECO:0000256" key="14">
    <source>
        <dbReference type="ARBA" id="ARBA00047682"/>
    </source>
</evidence>
<comment type="catalytic activity">
    <reaction evidence="15">
        <text>2 Fe(3+)-[Dph3] + NADH = 2 Fe(2+)-[Dph3] + NAD(+) + H(+)</text>
        <dbReference type="Rhea" id="RHEA:71231"/>
        <dbReference type="Rhea" id="RHEA-COMP:18002"/>
        <dbReference type="Rhea" id="RHEA-COMP:18003"/>
        <dbReference type="ChEBI" id="CHEBI:15378"/>
        <dbReference type="ChEBI" id="CHEBI:29033"/>
        <dbReference type="ChEBI" id="CHEBI:29034"/>
        <dbReference type="ChEBI" id="CHEBI:57540"/>
        <dbReference type="ChEBI" id="CHEBI:57945"/>
        <dbReference type="ChEBI" id="CHEBI:83228"/>
    </reaction>
    <physiologicalReaction direction="left-to-right" evidence="15">
        <dbReference type="Rhea" id="RHEA:71232"/>
    </physiologicalReaction>
</comment>
<evidence type="ECO:0000256" key="6">
    <source>
        <dbReference type="ARBA" id="ARBA00022692"/>
    </source>
</evidence>
<evidence type="ECO:0000256" key="2">
    <source>
        <dbReference type="ARBA" id="ARBA00004294"/>
    </source>
</evidence>
<evidence type="ECO:0000256" key="16">
    <source>
        <dbReference type="PIRSR" id="PIRSR601834-1"/>
    </source>
</evidence>
<dbReference type="GeneID" id="42004991"/>
<dbReference type="RefSeq" id="XP_031024395.1">
    <property type="nucleotide sequence ID" value="XM_031169694.1"/>
</dbReference>
<keyword evidence="6 18" id="KW-0812">Transmembrane</keyword>